<dbReference type="Proteomes" id="UP001158576">
    <property type="component" value="Chromosome 1"/>
</dbReference>
<dbReference type="InterPro" id="IPR008271">
    <property type="entry name" value="Ser/Thr_kinase_AS"/>
</dbReference>
<keyword evidence="9" id="KW-0418">Kinase</keyword>
<dbReference type="Gene3D" id="3.30.200.20">
    <property type="entry name" value="Phosphorylase Kinase, domain 1"/>
    <property type="match status" value="1"/>
</dbReference>
<evidence type="ECO:0000256" key="7">
    <source>
        <dbReference type="ARBA" id="ARBA00022679"/>
    </source>
</evidence>
<dbReference type="SMART" id="SM00220">
    <property type="entry name" value="S_TKc"/>
    <property type="match status" value="1"/>
</dbReference>
<dbReference type="PANTHER" id="PTHR22984">
    <property type="entry name" value="SERINE/THREONINE-PROTEIN KINASE PIM"/>
    <property type="match status" value="1"/>
</dbReference>
<keyword evidence="11" id="KW-1035">Host cytoplasm</keyword>
<dbReference type="EC" id="2.7.11.1" evidence="3"/>
<evidence type="ECO:0000259" key="14">
    <source>
        <dbReference type="PROSITE" id="PS50011"/>
    </source>
</evidence>
<organism evidence="15 16">
    <name type="scientific">Oikopleura dioica</name>
    <name type="common">Tunicate</name>
    <dbReference type="NCBI Taxonomy" id="34765"/>
    <lineage>
        <taxon>Eukaryota</taxon>
        <taxon>Metazoa</taxon>
        <taxon>Chordata</taxon>
        <taxon>Tunicata</taxon>
        <taxon>Appendicularia</taxon>
        <taxon>Copelata</taxon>
        <taxon>Oikopleuridae</taxon>
        <taxon>Oikopleura</taxon>
    </lineage>
</organism>
<dbReference type="PANTHER" id="PTHR22984:SF25">
    <property type="entry name" value="PROTEIN KINASE DOMAIN-CONTAINING PROTEIN"/>
    <property type="match status" value="1"/>
</dbReference>
<keyword evidence="7" id="KW-0808">Transferase</keyword>
<keyword evidence="8" id="KW-0547">Nucleotide-binding</keyword>
<comment type="catalytic activity">
    <reaction evidence="13">
        <text>L-seryl-[protein] + ATP = O-phospho-L-seryl-[protein] + ADP + H(+)</text>
        <dbReference type="Rhea" id="RHEA:17989"/>
        <dbReference type="Rhea" id="RHEA-COMP:9863"/>
        <dbReference type="Rhea" id="RHEA-COMP:11604"/>
        <dbReference type="ChEBI" id="CHEBI:15378"/>
        <dbReference type="ChEBI" id="CHEBI:29999"/>
        <dbReference type="ChEBI" id="CHEBI:30616"/>
        <dbReference type="ChEBI" id="CHEBI:83421"/>
        <dbReference type="ChEBI" id="CHEBI:456216"/>
        <dbReference type="EC" id="2.7.11.1"/>
    </reaction>
</comment>
<dbReference type="Gene3D" id="1.10.510.10">
    <property type="entry name" value="Transferase(Phosphotransferase) domain 1"/>
    <property type="match status" value="1"/>
</dbReference>
<gene>
    <name evidence="15" type="ORF">OKIOD_LOCUS11073</name>
</gene>
<keyword evidence="5" id="KW-0723">Serine/threonine-protein kinase</keyword>
<evidence type="ECO:0000256" key="6">
    <source>
        <dbReference type="ARBA" id="ARBA00022553"/>
    </source>
</evidence>
<feature type="domain" description="Protein kinase" evidence="14">
    <location>
        <begin position="37"/>
        <end position="291"/>
    </location>
</feature>
<keyword evidence="16" id="KW-1185">Reference proteome</keyword>
<keyword evidence="6" id="KW-0597">Phosphoprotein</keyword>
<dbReference type="InterPro" id="IPR011009">
    <property type="entry name" value="Kinase-like_dom_sf"/>
</dbReference>
<comment type="catalytic activity">
    <reaction evidence="12">
        <text>L-threonyl-[protein] + ATP = O-phospho-L-threonyl-[protein] + ADP + H(+)</text>
        <dbReference type="Rhea" id="RHEA:46608"/>
        <dbReference type="Rhea" id="RHEA-COMP:11060"/>
        <dbReference type="Rhea" id="RHEA-COMP:11605"/>
        <dbReference type="ChEBI" id="CHEBI:15378"/>
        <dbReference type="ChEBI" id="CHEBI:30013"/>
        <dbReference type="ChEBI" id="CHEBI:30616"/>
        <dbReference type="ChEBI" id="CHEBI:61977"/>
        <dbReference type="ChEBI" id="CHEBI:456216"/>
        <dbReference type="EC" id="2.7.11.1"/>
    </reaction>
</comment>
<accession>A0ABN7SUX5</accession>
<evidence type="ECO:0000313" key="15">
    <source>
        <dbReference type="EMBL" id="CAG5105633.1"/>
    </source>
</evidence>
<dbReference type="EMBL" id="OU015566">
    <property type="protein sequence ID" value="CAG5105633.1"/>
    <property type="molecule type" value="Genomic_DNA"/>
</dbReference>
<dbReference type="InterPro" id="IPR000719">
    <property type="entry name" value="Prot_kinase_dom"/>
</dbReference>
<evidence type="ECO:0000256" key="5">
    <source>
        <dbReference type="ARBA" id="ARBA00022527"/>
    </source>
</evidence>
<dbReference type="SUPFAM" id="SSF56112">
    <property type="entry name" value="Protein kinase-like (PK-like)"/>
    <property type="match status" value="1"/>
</dbReference>
<evidence type="ECO:0000256" key="2">
    <source>
        <dbReference type="ARBA" id="ARBA00005505"/>
    </source>
</evidence>
<dbReference type="PROSITE" id="PS50011">
    <property type="entry name" value="PROTEIN_KINASE_DOM"/>
    <property type="match status" value="1"/>
</dbReference>
<evidence type="ECO:0000256" key="3">
    <source>
        <dbReference type="ARBA" id="ARBA00012513"/>
    </source>
</evidence>
<evidence type="ECO:0000256" key="11">
    <source>
        <dbReference type="ARBA" id="ARBA00023200"/>
    </source>
</evidence>
<keyword evidence="10" id="KW-0067">ATP-binding</keyword>
<evidence type="ECO:0000256" key="12">
    <source>
        <dbReference type="ARBA" id="ARBA00047899"/>
    </source>
</evidence>
<evidence type="ECO:0000256" key="1">
    <source>
        <dbReference type="ARBA" id="ARBA00004192"/>
    </source>
</evidence>
<dbReference type="PROSITE" id="PS00108">
    <property type="entry name" value="PROTEIN_KINASE_ST"/>
    <property type="match status" value="1"/>
</dbReference>
<name>A0ABN7SUX5_OIKDI</name>
<evidence type="ECO:0000256" key="8">
    <source>
        <dbReference type="ARBA" id="ARBA00022741"/>
    </source>
</evidence>
<evidence type="ECO:0000313" key="16">
    <source>
        <dbReference type="Proteomes" id="UP001158576"/>
    </source>
</evidence>
<evidence type="ECO:0000256" key="4">
    <source>
        <dbReference type="ARBA" id="ARBA00016885"/>
    </source>
</evidence>
<dbReference type="InterPro" id="IPR017348">
    <property type="entry name" value="PIM1/2/3"/>
</dbReference>
<dbReference type="PIRSF" id="PIRSF037993">
    <property type="entry name" value="STPK_Pim-1"/>
    <property type="match status" value="1"/>
</dbReference>
<comment type="similarity">
    <text evidence="2">Belongs to the protein kinase superfamily. CAMK Ser/Thr protein kinase family. PIM subfamily.</text>
</comment>
<dbReference type="Pfam" id="PF00069">
    <property type="entry name" value="Pkinase"/>
    <property type="match status" value="1"/>
</dbReference>
<comment type="subcellular location">
    <subcellularLocation>
        <location evidence="1">Host cytoplasm</location>
    </subcellularLocation>
</comment>
<protein>
    <recommendedName>
        <fullName evidence="4">Serine/threonine-protein kinase 1</fullName>
        <ecNumber evidence="3">2.7.11.1</ecNumber>
    </recommendedName>
</protein>
<evidence type="ECO:0000256" key="10">
    <source>
        <dbReference type="ARBA" id="ARBA00022840"/>
    </source>
</evidence>
<evidence type="ECO:0000256" key="9">
    <source>
        <dbReference type="ARBA" id="ARBA00022777"/>
    </source>
</evidence>
<proteinExistence type="inferred from homology"/>
<reference evidence="15 16" key="1">
    <citation type="submission" date="2021-04" db="EMBL/GenBank/DDBJ databases">
        <authorList>
            <person name="Bliznina A."/>
        </authorList>
    </citation>
    <scope>NUCLEOTIDE SEQUENCE [LARGE SCALE GENOMIC DNA]</scope>
</reference>
<evidence type="ECO:0000256" key="13">
    <source>
        <dbReference type="ARBA" id="ARBA00048679"/>
    </source>
</evidence>
<sequence>MPETALEMSPSDKMDVCVSPQKSSSVVQYDFDIFGAFEVTRVISNTQNGIIYESKRRTNDSQLVIKQIAKKSVRNFYLIHGQPCPAEFVYHFTASAKEKAAKSIVRPHEWIEGTDSYIMVMERHRQMIDLFEASQKYQIFPEKFARVVTLQILAAARHCLKVGILHRDIKDENVLVDLKTGEALLIDFGCACEVREEYNSFCGTAEYYPPEWYRHGRYAPGPLCVWQLGCLLYILLTGAIPFEKEDIREAKRATKYEKHLSYDALEAINAMLEPEESKRVTLENLDKLSFFKS</sequence>
<dbReference type="InterPro" id="IPR051138">
    <property type="entry name" value="PIM_Ser/Thr_kinase"/>
</dbReference>